<proteinExistence type="inferred from homology"/>
<keyword evidence="5" id="KW-0679">Respiratory chain</keyword>
<name>A0A7J6EQE4_CANSA</name>
<evidence type="ECO:0000256" key="6">
    <source>
        <dbReference type="ARBA" id="ARBA00022692"/>
    </source>
</evidence>
<keyword evidence="4" id="KW-0813">Transport</keyword>
<keyword evidence="16" id="KW-1185">Reference proteome</keyword>
<protein>
    <submittedName>
        <fullName evidence="13">Uncharacterized protein</fullName>
    </submittedName>
</protein>
<evidence type="ECO:0000256" key="12">
    <source>
        <dbReference type="SAM" id="Phobius"/>
    </source>
</evidence>
<dbReference type="GO" id="GO:0032981">
    <property type="term" value="P:mitochondrial respiratory chain complex I assembly"/>
    <property type="evidence" value="ECO:0007669"/>
    <property type="project" value="TreeGrafter"/>
</dbReference>
<evidence type="ECO:0000256" key="9">
    <source>
        <dbReference type="ARBA" id="ARBA00022989"/>
    </source>
</evidence>
<dbReference type="GO" id="GO:0022900">
    <property type="term" value="P:electron transport chain"/>
    <property type="evidence" value="ECO:0007669"/>
    <property type="project" value="InterPro"/>
</dbReference>
<keyword evidence="8" id="KW-0249">Electron transport</keyword>
<dbReference type="Proteomes" id="UP000583929">
    <property type="component" value="Unassembled WGS sequence"/>
</dbReference>
<dbReference type="InterPro" id="IPR012576">
    <property type="entry name" value="NDUFB3"/>
</dbReference>
<evidence type="ECO:0000256" key="2">
    <source>
        <dbReference type="ARBA" id="ARBA00004298"/>
    </source>
</evidence>
<evidence type="ECO:0000313" key="14">
    <source>
        <dbReference type="EMBL" id="KAF4403643.1"/>
    </source>
</evidence>
<feature type="transmembrane region" description="Helical" evidence="12">
    <location>
        <begin position="34"/>
        <end position="52"/>
    </location>
</feature>
<evidence type="ECO:0000313" key="16">
    <source>
        <dbReference type="Proteomes" id="UP000583929"/>
    </source>
</evidence>
<dbReference type="EMBL" id="JAATIP010000201">
    <property type="protein sequence ID" value="KAF4360601.1"/>
    <property type="molecule type" value="Genomic_DNA"/>
</dbReference>
<evidence type="ECO:0000256" key="10">
    <source>
        <dbReference type="ARBA" id="ARBA00023128"/>
    </source>
</evidence>
<dbReference type="PANTHER" id="PTHR15082">
    <property type="entry name" value="NADH-UBIQUINONE OXIDOREDUCTASE B12 SUBUNIT"/>
    <property type="match status" value="1"/>
</dbReference>
<comment type="caution">
    <text evidence="13">The sequence shown here is derived from an EMBL/GenBank/DDBJ whole genome shotgun (WGS) entry which is preliminary data.</text>
</comment>
<organism evidence="13 15">
    <name type="scientific">Cannabis sativa</name>
    <name type="common">Hemp</name>
    <name type="synonym">Marijuana</name>
    <dbReference type="NCBI Taxonomy" id="3483"/>
    <lineage>
        <taxon>Eukaryota</taxon>
        <taxon>Viridiplantae</taxon>
        <taxon>Streptophyta</taxon>
        <taxon>Embryophyta</taxon>
        <taxon>Tracheophyta</taxon>
        <taxon>Spermatophyta</taxon>
        <taxon>Magnoliopsida</taxon>
        <taxon>eudicotyledons</taxon>
        <taxon>Gunneridae</taxon>
        <taxon>Pentapetalae</taxon>
        <taxon>rosids</taxon>
        <taxon>fabids</taxon>
        <taxon>Rosales</taxon>
        <taxon>Cannabaceae</taxon>
        <taxon>Cannabis</taxon>
    </lineage>
</organism>
<evidence type="ECO:0000256" key="1">
    <source>
        <dbReference type="ARBA" id="ARBA00003195"/>
    </source>
</evidence>
<evidence type="ECO:0000256" key="5">
    <source>
        <dbReference type="ARBA" id="ARBA00022660"/>
    </source>
</evidence>
<keyword evidence="9 12" id="KW-1133">Transmembrane helix</keyword>
<keyword evidence="7" id="KW-0999">Mitochondrion inner membrane</keyword>
<evidence type="ECO:0000256" key="7">
    <source>
        <dbReference type="ARBA" id="ARBA00022792"/>
    </source>
</evidence>
<sequence>MANYKKPLGATGEFFRRRDEWRKHPMLTNQFRHATPGLGIALVAFGVYLIVYMHRRIGDFAFDCRIKDIVFDECVLSVDDCLVFHLIDMQVPKPWRLSIPLEGLSLLAGCVGDGFEAWACHLQCPFSGLVFSNKLLIHKAFEKLEVCEFNNIEIYYVVAIVILFLLLTGQVISSVKNHCC</sequence>
<evidence type="ECO:0000313" key="15">
    <source>
        <dbReference type="Proteomes" id="UP000525078"/>
    </source>
</evidence>
<evidence type="ECO:0000256" key="8">
    <source>
        <dbReference type="ARBA" id="ARBA00022982"/>
    </source>
</evidence>
<evidence type="ECO:0000313" key="13">
    <source>
        <dbReference type="EMBL" id="KAF4360601.1"/>
    </source>
</evidence>
<keyword evidence="10" id="KW-0496">Mitochondrion</keyword>
<gene>
    <name evidence="13" type="ORF">F8388_017627</name>
    <name evidence="14" type="ORF">G4B88_002496</name>
</gene>
<evidence type="ECO:0000256" key="11">
    <source>
        <dbReference type="ARBA" id="ARBA00023136"/>
    </source>
</evidence>
<dbReference type="EMBL" id="JAATIQ010000003">
    <property type="protein sequence ID" value="KAF4403643.1"/>
    <property type="molecule type" value="Genomic_DNA"/>
</dbReference>
<dbReference type="Pfam" id="PF08122">
    <property type="entry name" value="NDUF_B12"/>
    <property type="match status" value="1"/>
</dbReference>
<comment type="subcellular location">
    <subcellularLocation>
        <location evidence="2">Mitochondrion inner membrane</location>
        <topology evidence="2">Single-pass membrane protein</topology>
        <orientation evidence="2">Matrix side</orientation>
    </subcellularLocation>
</comment>
<dbReference type="Proteomes" id="UP000525078">
    <property type="component" value="Unassembled WGS sequence"/>
</dbReference>
<feature type="transmembrane region" description="Helical" evidence="12">
    <location>
        <begin position="154"/>
        <end position="172"/>
    </location>
</feature>
<evidence type="ECO:0000256" key="3">
    <source>
        <dbReference type="ARBA" id="ARBA00005667"/>
    </source>
</evidence>
<accession>A0A7J6EQE4</accession>
<comment type="function">
    <text evidence="1">Accessory subunit of the mitochondrial membrane respiratory chain NADH dehydrogenase (Complex I), that is believed not to be involved in catalysis. Complex I functions in the transfer of electrons from NADH to the respiratory chain. The immediate electron acceptor for the enzyme is believed to be ubiquinone.</text>
</comment>
<keyword evidence="11 12" id="KW-0472">Membrane</keyword>
<dbReference type="PANTHER" id="PTHR15082:SF2">
    <property type="entry name" value="NADH DEHYDROGENASE [UBIQUINONE] 1 BETA SUBCOMPLEX SUBUNIT 3"/>
    <property type="match status" value="1"/>
</dbReference>
<dbReference type="GO" id="GO:0005743">
    <property type="term" value="C:mitochondrial inner membrane"/>
    <property type="evidence" value="ECO:0007669"/>
    <property type="project" value="UniProtKB-SubCell"/>
</dbReference>
<reference evidence="15 16" key="1">
    <citation type="journal article" date="2020" name="bioRxiv">
        <title>Sequence and annotation of 42 cannabis genomes reveals extensive copy number variation in cannabinoid synthesis and pathogen resistance genes.</title>
        <authorList>
            <person name="Mckernan K.J."/>
            <person name="Helbert Y."/>
            <person name="Kane L.T."/>
            <person name="Ebling H."/>
            <person name="Zhang L."/>
            <person name="Liu B."/>
            <person name="Eaton Z."/>
            <person name="Mclaughlin S."/>
            <person name="Kingan S."/>
            <person name="Baybayan P."/>
            <person name="Concepcion G."/>
            <person name="Jordan M."/>
            <person name="Riva A."/>
            <person name="Barbazuk W."/>
            <person name="Harkins T."/>
        </authorList>
    </citation>
    <scope>NUCLEOTIDE SEQUENCE [LARGE SCALE GENOMIC DNA]</scope>
    <source>
        <strain evidence="15 16">cv. Jamaican Lion 4</strain>
        <strain evidence="14">Father</strain>
        <strain evidence="13">Mother</strain>
        <tissue evidence="13">Leaf</tissue>
    </source>
</reference>
<keyword evidence="6 12" id="KW-0812">Transmembrane</keyword>
<dbReference type="AlphaFoldDB" id="A0A7J6EQE4"/>
<comment type="similarity">
    <text evidence="3">Belongs to the complex I NDUFB3 subunit family.</text>
</comment>
<evidence type="ECO:0000256" key="4">
    <source>
        <dbReference type="ARBA" id="ARBA00022448"/>
    </source>
</evidence>